<evidence type="ECO:0000313" key="2">
    <source>
        <dbReference type="Proteomes" id="UP001239111"/>
    </source>
</evidence>
<dbReference type="Proteomes" id="UP001239111">
    <property type="component" value="Chromosome 4"/>
</dbReference>
<reference evidence="1" key="1">
    <citation type="submission" date="2023-04" db="EMBL/GenBank/DDBJ databases">
        <title>A chromosome-level genome assembly of the parasitoid wasp Eretmocerus hayati.</title>
        <authorList>
            <person name="Zhong Y."/>
            <person name="Liu S."/>
            <person name="Liu Y."/>
        </authorList>
    </citation>
    <scope>NUCLEOTIDE SEQUENCE</scope>
    <source>
        <strain evidence="1">ZJU_SS_LIU_2023</strain>
    </source>
</reference>
<comment type="caution">
    <text evidence="1">The sequence shown here is derived from an EMBL/GenBank/DDBJ whole genome shotgun (WGS) entry which is preliminary data.</text>
</comment>
<organism evidence="1 2">
    <name type="scientific">Eretmocerus hayati</name>
    <dbReference type="NCBI Taxonomy" id="131215"/>
    <lineage>
        <taxon>Eukaryota</taxon>
        <taxon>Metazoa</taxon>
        <taxon>Ecdysozoa</taxon>
        <taxon>Arthropoda</taxon>
        <taxon>Hexapoda</taxon>
        <taxon>Insecta</taxon>
        <taxon>Pterygota</taxon>
        <taxon>Neoptera</taxon>
        <taxon>Endopterygota</taxon>
        <taxon>Hymenoptera</taxon>
        <taxon>Apocrita</taxon>
        <taxon>Proctotrupomorpha</taxon>
        <taxon>Chalcidoidea</taxon>
        <taxon>Aphelinidae</taxon>
        <taxon>Aphelininae</taxon>
        <taxon>Eretmocerus</taxon>
    </lineage>
</organism>
<protein>
    <submittedName>
        <fullName evidence="1">Uncharacterized protein</fullName>
    </submittedName>
</protein>
<evidence type="ECO:0000313" key="1">
    <source>
        <dbReference type="EMBL" id="KAJ8665119.1"/>
    </source>
</evidence>
<accession>A0ACC2N479</accession>
<gene>
    <name evidence="1" type="ORF">QAD02_006781</name>
</gene>
<dbReference type="EMBL" id="CM056744">
    <property type="protein sequence ID" value="KAJ8665119.1"/>
    <property type="molecule type" value="Genomic_DNA"/>
</dbReference>
<keyword evidence="2" id="KW-1185">Reference proteome</keyword>
<proteinExistence type="predicted"/>
<sequence length="193" mass="21387">MKSILLLCSISCLVANISFAKDCKPLSKHVRTVLALEDIITVPKDYCYISNVGLYKLHKDLKTWNNARETCNDEGARLAIINSEEEANELTKMFQQSGLLELGGRPSDGVLIGFHDLYNEGQFVTILGEPLEEAGYNKWSKLWPGVPDNIDNNQTQNCGALARDGGLDDVLCTVKLGFICEIPMCKIFSEPCL</sequence>
<name>A0ACC2N479_9HYME</name>